<protein>
    <submittedName>
        <fullName evidence="2">Uncharacterized protein</fullName>
    </submittedName>
</protein>
<feature type="compositionally biased region" description="Acidic residues" evidence="1">
    <location>
        <begin position="15"/>
        <end position="30"/>
    </location>
</feature>
<evidence type="ECO:0000313" key="3">
    <source>
        <dbReference type="Proteomes" id="UP000287033"/>
    </source>
</evidence>
<dbReference type="AlphaFoldDB" id="A0A401TBU4"/>
<sequence length="52" mass="6026">MNGHRRIEAVNMTEIEADERDENSESEESPIELRTASVDWRREGLVTPVKNQ</sequence>
<evidence type="ECO:0000313" key="2">
    <source>
        <dbReference type="EMBL" id="GCC40131.1"/>
    </source>
</evidence>
<feature type="region of interest" description="Disordered" evidence="1">
    <location>
        <begin position="1"/>
        <end position="35"/>
    </location>
</feature>
<accession>A0A401TBU4</accession>
<evidence type="ECO:0000256" key="1">
    <source>
        <dbReference type="SAM" id="MobiDB-lite"/>
    </source>
</evidence>
<dbReference type="Proteomes" id="UP000287033">
    <property type="component" value="Unassembled WGS sequence"/>
</dbReference>
<comment type="caution">
    <text evidence="2">The sequence shown here is derived from an EMBL/GenBank/DDBJ whole genome shotgun (WGS) entry which is preliminary data.</text>
</comment>
<keyword evidence="3" id="KW-1185">Reference proteome</keyword>
<proteinExistence type="predicted"/>
<gene>
    <name evidence="2" type="ORF">chiPu_0024367</name>
</gene>
<organism evidence="2 3">
    <name type="scientific">Chiloscyllium punctatum</name>
    <name type="common">Brownbanded bambooshark</name>
    <name type="synonym">Hemiscyllium punctatum</name>
    <dbReference type="NCBI Taxonomy" id="137246"/>
    <lineage>
        <taxon>Eukaryota</taxon>
        <taxon>Metazoa</taxon>
        <taxon>Chordata</taxon>
        <taxon>Craniata</taxon>
        <taxon>Vertebrata</taxon>
        <taxon>Chondrichthyes</taxon>
        <taxon>Elasmobranchii</taxon>
        <taxon>Galeomorphii</taxon>
        <taxon>Galeoidea</taxon>
        <taxon>Orectolobiformes</taxon>
        <taxon>Hemiscylliidae</taxon>
        <taxon>Chiloscyllium</taxon>
    </lineage>
</organism>
<feature type="non-terminal residue" evidence="2">
    <location>
        <position position="52"/>
    </location>
</feature>
<dbReference type="EMBL" id="BEZZ01037994">
    <property type="protein sequence ID" value="GCC40131.1"/>
    <property type="molecule type" value="Genomic_DNA"/>
</dbReference>
<name>A0A401TBU4_CHIPU</name>
<reference evidence="2 3" key="1">
    <citation type="journal article" date="2018" name="Nat. Ecol. Evol.">
        <title>Shark genomes provide insights into elasmobranch evolution and the origin of vertebrates.</title>
        <authorList>
            <person name="Hara Y"/>
            <person name="Yamaguchi K"/>
            <person name="Onimaru K"/>
            <person name="Kadota M"/>
            <person name="Koyanagi M"/>
            <person name="Keeley SD"/>
            <person name="Tatsumi K"/>
            <person name="Tanaka K"/>
            <person name="Motone F"/>
            <person name="Kageyama Y"/>
            <person name="Nozu R"/>
            <person name="Adachi N"/>
            <person name="Nishimura O"/>
            <person name="Nakagawa R"/>
            <person name="Tanegashima C"/>
            <person name="Kiyatake I"/>
            <person name="Matsumoto R"/>
            <person name="Murakumo K"/>
            <person name="Nishida K"/>
            <person name="Terakita A"/>
            <person name="Kuratani S"/>
            <person name="Sato K"/>
            <person name="Hyodo S Kuraku.S."/>
        </authorList>
    </citation>
    <scope>NUCLEOTIDE SEQUENCE [LARGE SCALE GENOMIC DNA]</scope>
</reference>